<evidence type="ECO:0000256" key="4">
    <source>
        <dbReference type="SAM" id="SignalP"/>
    </source>
</evidence>
<evidence type="ECO:0000259" key="5">
    <source>
        <dbReference type="PROSITE" id="PS50835"/>
    </source>
</evidence>
<dbReference type="InterPro" id="IPR013783">
    <property type="entry name" value="Ig-like_fold"/>
</dbReference>
<organism evidence="6 7">
    <name type="scientific">Gallus gallus</name>
    <name type="common">Chicken</name>
    <dbReference type="NCBI Taxonomy" id="9031"/>
    <lineage>
        <taxon>Eukaryota</taxon>
        <taxon>Metazoa</taxon>
        <taxon>Chordata</taxon>
        <taxon>Craniata</taxon>
        <taxon>Vertebrata</taxon>
        <taxon>Euteleostomi</taxon>
        <taxon>Archelosauria</taxon>
        <taxon>Archosauria</taxon>
        <taxon>Dinosauria</taxon>
        <taxon>Saurischia</taxon>
        <taxon>Theropoda</taxon>
        <taxon>Coelurosauria</taxon>
        <taxon>Aves</taxon>
        <taxon>Neognathae</taxon>
        <taxon>Galloanserae</taxon>
        <taxon>Galliformes</taxon>
        <taxon>Phasianidae</taxon>
        <taxon>Phasianinae</taxon>
        <taxon>Gallus</taxon>
    </lineage>
</organism>
<keyword evidence="2" id="KW-0391">Immunity</keyword>
<dbReference type="GeneTree" id="ENSGT00940000164625"/>
<protein>
    <submittedName>
        <fullName evidence="6">T cell receptor beta variable 6-5</fullName>
    </submittedName>
</protein>
<dbReference type="InterPro" id="IPR003599">
    <property type="entry name" value="Ig_sub"/>
</dbReference>
<feature type="signal peptide" evidence="4">
    <location>
        <begin position="1"/>
        <end position="16"/>
    </location>
</feature>
<dbReference type="InterPro" id="IPR050413">
    <property type="entry name" value="TCR_beta_variable"/>
</dbReference>
<keyword evidence="3" id="KW-1133">Transmembrane helix</keyword>
<evidence type="ECO:0000313" key="6">
    <source>
        <dbReference type="Ensembl" id="ENSGALP00010034495.1"/>
    </source>
</evidence>
<reference evidence="6" key="1">
    <citation type="submission" date="2020-11" db="EMBL/GenBank/DDBJ databases">
        <title>Gallus gallus (Chicken) genome, bGalGal1, GRCg7b, maternal haplotype autosomes + Z &amp; W.</title>
        <authorList>
            <person name="Warren W."/>
            <person name="Formenti G."/>
            <person name="Fedrigo O."/>
            <person name="Haase B."/>
            <person name="Mountcastle J."/>
            <person name="Balacco J."/>
            <person name="Tracey A."/>
            <person name="Schneider V."/>
            <person name="Okimoto R."/>
            <person name="Cheng H."/>
            <person name="Hawken R."/>
            <person name="Howe K."/>
            <person name="Jarvis E.D."/>
        </authorList>
    </citation>
    <scope>NUCLEOTIDE SEQUENCE [LARGE SCALE GENOMIC DNA]</scope>
    <source>
        <strain evidence="6">Broiler</strain>
    </source>
</reference>
<dbReference type="InterPro" id="IPR013106">
    <property type="entry name" value="Ig_V-set"/>
</dbReference>
<dbReference type="Pfam" id="PF07686">
    <property type="entry name" value="V-set"/>
    <property type="match status" value="1"/>
</dbReference>
<reference evidence="6" key="3">
    <citation type="submission" date="2025-09" db="UniProtKB">
        <authorList>
            <consortium name="Ensembl"/>
        </authorList>
    </citation>
    <scope>IDENTIFICATION</scope>
    <source>
        <strain evidence="6">broiler</strain>
    </source>
</reference>
<evidence type="ECO:0000256" key="1">
    <source>
        <dbReference type="ARBA" id="ARBA00022729"/>
    </source>
</evidence>
<dbReference type="PANTHER" id="PTHR23268">
    <property type="entry name" value="T-CELL RECEPTOR BETA CHAIN"/>
    <property type="match status" value="1"/>
</dbReference>
<proteinExistence type="predicted"/>
<dbReference type="InterPro" id="IPR003597">
    <property type="entry name" value="Ig_C1-set"/>
</dbReference>
<sequence length="286" mass="32505">MWTIWCMVLYFFGARAEINQPSILVLKEDENATLSCSQNDNHDYMSWYLQQPGKGLQLIYSSYGVKQENKGDIHTGYEAKRSSQEVFHLDIISAKKNHSAIYFCASSLDTTLQSHLLSVHKLLSLLSLSGKNSEIIEPDVVIFSPSKQEIQEKKKATLVCLASGFFPDHLNLVWKVNGVKRTEGVGTDEISTSNGSTYSLTSRLRISAQEWFNPLNRFECIANFFKNGTQQSIQKIIYGDTGDSPISENYQRSATAGKFVYIMLIFKSILYGIFVMGMMLWYKKMY</sequence>
<dbReference type="GO" id="GO:0002376">
    <property type="term" value="P:immune system process"/>
    <property type="evidence" value="ECO:0007669"/>
    <property type="project" value="UniProtKB-KW"/>
</dbReference>
<keyword evidence="3" id="KW-0812">Transmembrane</keyword>
<dbReference type="InterPro" id="IPR036179">
    <property type="entry name" value="Ig-like_dom_sf"/>
</dbReference>
<dbReference type="SMART" id="SM00406">
    <property type="entry name" value="IGv"/>
    <property type="match status" value="1"/>
</dbReference>
<reference evidence="6" key="2">
    <citation type="submission" date="2025-08" db="UniProtKB">
        <authorList>
            <consortium name="Ensembl"/>
        </authorList>
    </citation>
    <scope>IDENTIFICATION</scope>
    <source>
        <strain evidence="6">broiler</strain>
    </source>
</reference>
<feature type="domain" description="Ig-like" evidence="5">
    <location>
        <begin position="138"/>
        <end position="237"/>
    </location>
</feature>
<accession>A0A8V0ZVN8</accession>
<keyword evidence="3" id="KW-0472">Membrane</keyword>
<dbReference type="Ensembl" id="ENSGALT00010056753.1">
    <property type="protein sequence ID" value="ENSGALP00010034495.1"/>
    <property type="gene ID" value="ENSGALG00010023251.1"/>
</dbReference>
<dbReference type="Proteomes" id="UP000000539">
    <property type="component" value="Chromosome 1"/>
</dbReference>
<dbReference type="SUPFAM" id="SSF48726">
    <property type="entry name" value="Immunoglobulin"/>
    <property type="match status" value="2"/>
</dbReference>
<dbReference type="Gene3D" id="2.60.40.10">
    <property type="entry name" value="Immunoglobulins"/>
    <property type="match status" value="2"/>
</dbReference>
<dbReference type="PROSITE" id="PS50835">
    <property type="entry name" value="IG_LIKE"/>
    <property type="match status" value="1"/>
</dbReference>
<evidence type="ECO:0000256" key="3">
    <source>
        <dbReference type="SAM" id="Phobius"/>
    </source>
</evidence>
<name>A0A8V0ZVN8_CHICK</name>
<dbReference type="OrthoDB" id="9049585at2759"/>
<dbReference type="FunFam" id="2.60.40.10:FF:002404">
    <property type="entry name" value="Uncharacterized protein"/>
    <property type="match status" value="1"/>
</dbReference>
<feature type="chain" id="PRO_5036473460" evidence="4">
    <location>
        <begin position="17"/>
        <end position="286"/>
    </location>
</feature>
<evidence type="ECO:0000313" key="7">
    <source>
        <dbReference type="Proteomes" id="UP000000539"/>
    </source>
</evidence>
<dbReference type="InterPro" id="IPR007110">
    <property type="entry name" value="Ig-like_dom"/>
</dbReference>
<dbReference type="SMART" id="SM00407">
    <property type="entry name" value="IGc1"/>
    <property type="match status" value="1"/>
</dbReference>
<dbReference type="Pfam" id="PF07654">
    <property type="entry name" value="C1-set"/>
    <property type="match status" value="1"/>
</dbReference>
<keyword evidence="1 4" id="KW-0732">Signal</keyword>
<dbReference type="AlphaFoldDB" id="A0A8V0ZVN8"/>
<dbReference type="SMART" id="SM00409">
    <property type="entry name" value="IG"/>
    <property type="match status" value="2"/>
</dbReference>
<gene>
    <name evidence="6" type="primary">TRBV6-5</name>
</gene>
<keyword evidence="7" id="KW-1185">Reference proteome</keyword>
<feature type="transmembrane region" description="Helical" evidence="3">
    <location>
        <begin position="259"/>
        <end position="282"/>
    </location>
</feature>
<evidence type="ECO:0000256" key="2">
    <source>
        <dbReference type="ARBA" id="ARBA00022859"/>
    </source>
</evidence>
<dbReference type="CDD" id="cd05769">
    <property type="entry name" value="IgC1_TCR_beta"/>
    <property type="match status" value="1"/>
</dbReference>
<dbReference type="PANTHER" id="PTHR23268:SF28">
    <property type="entry name" value="T CELL RECEPTOR BETA VARIABLE 19"/>
    <property type="match status" value="1"/>
</dbReference>